<protein>
    <submittedName>
        <fullName evidence="4">DUF1471 domain-containing protein</fullName>
    </submittedName>
</protein>
<gene>
    <name evidence="4" type="ORF">K6K13_21710</name>
</gene>
<feature type="chain" id="PRO_5047467643" evidence="2">
    <location>
        <begin position="23"/>
        <end position="75"/>
    </location>
</feature>
<dbReference type="RefSeq" id="WP_222158801.1">
    <property type="nucleotide sequence ID" value="NZ_CP081864.1"/>
</dbReference>
<reference evidence="4 5" key="1">
    <citation type="submission" date="2021-08" db="EMBL/GenBank/DDBJ databases">
        <title>Culture and genomic analysis of Symbiopectobacterium purcellii sp. nov. gen. nov., isolated from the leafhopper Empoasca decipiens.</title>
        <authorList>
            <person name="Nadal-Jimenez P."/>
            <person name="Siozios S."/>
            <person name="Halliday N."/>
            <person name="Camara M."/>
            <person name="Hurst G.D.D."/>
        </authorList>
    </citation>
    <scope>NUCLEOTIDE SEQUENCE [LARGE SCALE GENOMIC DNA]</scope>
    <source>
        <strain evidence="4 5">SyEd1</strain>
    </source>
</reference>
<dbReference type="EMBL" id="CP081864">
    <property type="protein sequence ID" value="QZN95725.1"/>
    <property type="molecule type" value="Genomic_DNA"/>
</dbReference>
<organism evidence="4 5">
    <name type="scientific">Symbiopectobacterium purcellii</name>
    <dbReference type="NCBI Taxonomy" id="2871826"/>
    <lineage>
        <taxon>Bacteria</taxon>
        <taxon>Pseudomonadati</taxon>
        <taxon>Pseudomonadota</taxon>
        <taxon>Gammaproteobacteria</taxon>
        <taxon>Enterobacterales</taxon>
        <taxon>Enterobacteriaceae</taxon>
    </lineage>
</organism>
<dbReference type="Pfam" id="PF07338">
    <property type="entry name" value="YdgH_BhsA-like"/>
    <property type="match status" value="1"/>
</dbReference>
<evidence type="ECO:0000256" key="1">
    <source>
        <dbReference type="ARBA" id="ARBA00022729"/>
    </source>
</evidence>
<feature type="signal peptide" evidence="2">
    <location>
        <begin position="1"/>
        <end position="22"/>
    </location>
</feature>
<feature type="domain" description="YdgH/BhsA/McbA-like" evidence="3">
    <location>
        <begin position="24"/>
        <end position="75"/>
    </location>
</feature>
<proteinExistence type="predicted"/>
<keyword evidence="5" id="KW-1185">Reference proteome</keyword>
<dbReference type="InterPro" id="IPR010854">
    <property type="entry name" value="YdgH/BhsA/McbA-like_dom"/>
</dbReference>
<dbReference type="SUPFAM" id="SSF159871">
    <property type="entry name" value="YdgH-like"/>
    <property type="match status" value="1"/>
</dbReference>
<evidence type="ECO:0000256" key="2">
    <source>
        <dbReference type="SAM" id="SignalP"/>
    </source>
</evidence>
<evidence type="ECO:0000313" key="5">
    <source>
        <dbReference type="Proteomes" id="UP000825886"/>
    </source>
</evidence>
<dbReference type="InterPro" id="IPR036275">
    <property type="entry name" value="YdgH-like_sf"/>
</dbReference>
<evidence type="ECO:0000313" key="4">
    <source>
        <dbReference type="EMBL" id="QZN95725.1"/>
    </source>
</evidence>
<dbReference type="InterPro" id="IPR025543">
    <property type="entry name" value="Dodecin-like"/>
</dbReference>
<dbReference type="Proteomes" id="UP000825886">
    <property type="component" value="Chromosome"/>
</dbReference>
<accession>A0ABX9AKN9</accession>
<name>A0ABX9AKN9_9ENTR</name>
<dbReference type="Gene3D" id="3.30.1660.10">
    <property type="entry name" value="Flavin-binding protein dodecin"/>
    <property type="match status" value="1"/>
</dbReference>
<sequence>MKNIKTFAAVLALTSLSFGTFAAEQIGTVSVSGAKTLSGFESQVAAKAQAAGASSYRIVSATGDNQLRGTAVLYK</sequence>
<evidence type="ECO:0000259" key="3">
    <source>
        <dbReference type="Pfam" id="PF07338"/>
    </source>
</evidence>
<keyword evidence="1 2" id="KW-0732">Signal</keyword>